<evidence type="ECO:0000313" key="1">
    <source>
        <dbReference type="EMBL" id="AUM13025.1"/>
    </source>
</evidence>
<keyword evidence="2" id="KW-1185">Reference proteome</keyword>
<evidence type="ECO:0008006" key="3">
    <source>
        <dbReference type="Google" id="ProtNLM"/>
    </source>
</evidence>
<dbReference type="AlphaFoldDB" id="A0A2K9LNG9"/>
<dbReference type="GO" id="GO:0016788">
    <property type="term" value="F:hydrolase activity, acting on ester bonds"/>
    <property type="evidence" value="ECO:0007669"/>
    <property type="project" value="UniProtKB-ARBA"/>
</dbReference>
<organism evidence="1 2">
    <name type="scientific">Ketobacter alkanivorans</name>
    <dbReference type="NCBI Taxonomy" id="1917421"/>
    <lineage>
        <taxon>Bacteria</taxon>
        <taxon>Pseudomonadati</taxon>
        <taxon>Pseudomonadota</taxon>
        <taxon>Gammaproteobacteria</taxon>
        <taxon>Pseudomonadales</taxon>
        <taxon>Ketobacteraceae</taxon>
        <taxon>Ketobacter</taxon>
    </lineage>
</organism>
<evidence type="ECO:0000313" key="2">
    <source>
        <dbReference type="Proteomes" id="UP000235116"/>
    </source>
</evidence>
<dbReference type="SUPFAM" id="SSF52266">
    <property type="entry name" value="SGNH hydrolase"/>
    <property type="match status" value="1"/>
</dbReference>
<gene>
    <name evidence="1" type="ORF">Kalk_11585</name>
</gene>
<dbReference type="RefSeq" id="WP_101894404.1">
    <property type="nucleotide sequence ID" value="NZ_CP022684.1"/>
</dbReference>
<dbReference type="Gene3D" id="3.40.50.1110">
    <property type="entry name" value="SGNH hydrolase"/>
    <property type="match status" value="1"/>
</dbReference>
<dbReference type="InterPro" id="IPR036514">
    <property type="entry name" value="SGNH_hydro_sf"/>
</dbReference>
<dbReference type="Proteomes" id="UP000235116">
    <property type="component" value="Chromosome"/>
</dbReference>
<dbReference type="OrthoDB" id="164654at2"/>
<sequence length="129" mass="14012">MIKLGTNDFQSTHTNEAWMSAQGVAKLISVTRNSPIEPGMPIPEILVVAPPWITNPMGSIASKFKGAESRYVGLPEELEKVTSELGMLFYDSNKSVCASAVDGIHLDQIQHRVLGMAIAAEVVSWDVLM</sequence>
<name>A0A2K9LNG9_9GAMM</name>
<dbReference type="EMBL" id="CP022684">
    <property type="protein sequence ID" value="AUM13025.1"/>
    <property type="molecule type" value="Genomic_DNA"/>
</dbReference>
<accession>A0A2K9LNG9</accession>
<proteinExistence type="predicted"/>
<dbReference type="KEGG" id="kak:Kalk_11585"/>
<reference evidence="2" key="1">
    <citation type="submission" date="2017-08" db="EMBL/GenBank/DDBJ databases">
        <title>Direct submision.</title>
        <authorList>
            <person name="Kim S.-J."/>
            <person name="Rhee S.-K."/>
        </authorList>
    </citation>
    <scope>NUCLEOTIDE SEQUENCE [LARGE SCALE GENOMIC DNA]</scope>
    <source>
        <strain evidence="2">GI5</strain>
    </source>
</reference>
<protein>
    <recommendedName>
        <fullName evidence="3">SGNH hydrolase-type esterase domain-containing protein</fullName>
    </recommendedName>
</protein>